<dbReference type="EMBL" id="JACMSC010000021">
    <property type="protein sequence ID" value="KAG6471209.1"/>
    <property type="molecule type" value="Genomic_DNA"/>
</dbReference>
<keyword evidence="3" id="KW-1185">Reference proteome</keyword>
<dbReference type="PANTHER" id="PTHR22930">
    <property type="match status" value="1"/>
</dbReference>
<dbReference type="PANTHER" id="PTHR22930:SF244">
    <property type="entry name" value="OS05G0593000 PROTEIN"/>
    <property type="match status" value="1"/>
</dbReference>
<protein>
    <submittedName>
        <fullName evidence="2">Uncharacterized protein</fullName>
    </submittedName>
</protein>
<feature type="region of interest" description="Disordered" evidence="1">
    <location>
        <begin position="21"/>
        <end position="67"/>
    </location>
</feature>
<evidence type="ECO:0000313" key="2">
    <source>
        <dbReference type="EMBL" id="KAG6471209.1"/>
    </source>
</evidence>
<comment type="caution">
    <text evidence="2">The sequence shown here is derived from an EMBL/GenBank/DDBJ whole genome shotgun (WGS) entry which is preliminary data.</text>
</comment>
<dbReference type="Proteomes" id="UP000734854">
    <property type="component" value="Unassembled WGS sequence"/>
</dbReference>
<name>A0A8J5EUT0_ZINOF</name>
<feature type="compositionally biased region" description="Basic and acidic residues" evidence="1">
    <location>
        <begin position="49"/>
        <end position="61"/>
    </location>
</feature>
<evidence type="ECO:0000313" key="3">
    <source>
        <dbReference type="Proteomes" id="UP000734854"/>
    </source>
</evidence>
<accession>A0A8J5EUT0</accession>
<dbReference type="AlphaFoldDB" id="A0A8J5EUT0"/>
<evidence type="ECO:0000256" key="1">
    <source>
        <dbReference type="SAM" id="MobiDB-lite"/>
    </source>
</evidence>
<gene>
    <name evidence="2" type="ORF">ZIOFF_072310</name>
</gene>
<feature type="compositionally biased region" description="Low complexity" evidence="1">
    <location>
        <begin position="155"/>
        <end position="166"/>
    </location>
</feature>
<proteinExistence type="predicted"/>
<organism evidence="2 3">
    <name type="scientific">Zingiber officinale</name>
    <name type="common">Ginger</name>
    <name type="synonym">Amomum zingiber</name>
    <dbReference type="NCBI Taxonomy" id="94328"/>
    <lineage>
        <taxon>Eukaryota</taxon>
        <taxon>Viridiplantae</taxon>
        <taxon>Streptophyta</taxon>
        <taxon>Embryophyta</taxon>
        <taxon>Tracheophyta</taxon>
        <taxon>Spermatophyta</taxon>
        <taxon>Magnoliopsida</taxon>
        <taxon>Liliopsida</taxon>
        <taxon>Zingiberales</taxon>
        <taxon>Zingiberaceae</taxon>
        <taxon>Zingiber</taxon>
    </lineage>
</organism>
<feature type="region of interest" description="Disordered" evidence="1">
    <location>
        <begin position="155"/>
        <end position="174"/>
    </location>
</feature>
<sequence length="322" mass="35756">MEESDIVGTWVSGLEWSETWDSVRIREDSTSGSAATPKAGSDMPKGGRKREAGGSDASDERRRKKRKSIATLLTSIAAIDAQEESERRESDVASSRELSLLEENHQRKSEAMLDSYSRIQDNFSAVDDEADTLRSKHARLVSSAVAVAAAATASAEGDAGSSAPAAGGAGGHHQRRLWVKDRSRAWWDQCNHPNFPEAEFRKAFRMGRATFDMICDELGSAVAKEDTMLRAAIPVRQRVAVCIWRLATGEPLRLVSKRFGLGISTCHKLVLEVCTAIKTLLMPRFLQWPDGPPDVKLREHLRHPQCDWIHVHHPHPDHRPQN</sequence>
<reference evidence="2 3" key="1">
    <citation type="submission" date="2020-08" db="EMBL/GenBank/DDBJ databases">
        <title>Plant Genome Project.</title>
        <authorList>
            <person name="Zhang R.-G."/>
        </authorList>
    </citation>
    <scope>NUCLEOTIDE SEQUENCE [LARGE SCALE GENOMIC DNA]</scope>
    <source>
        <tissue evidence="2">Rhizome</tissue>
    </source>
</reference>
<dbReference type="InterPro" id="IPR045249">
    <property type="entry name" value="HARBI1-like"/>
</dbReference>